<keyword evidence="1" id="KW-0812">Transmembrane</keyword>
<evidence type="ECO:0000256" key="1">
    <source>
        <dbReference type="SAM" id="Phobius"/>
    </source>
</evidence>
<dbReference type="Proteomes" id="UP001597349">
    <property type="component" value="Unassembled WGS sequence"/>
</dbReference>
<feature type="transmembrane region" description="Helical" evidence="1">
    <location>
        <begin position="16"/>
        <end position="36"/>
    </location>
</feature>
<evidence type="ECO:0000313" key="3">
    <source>
        <dbReference type="Proteomes" id="UP001597349"/>
    </source>
</evidence>
<organism evidence="2 3">
    <name type="scientific">Mesorhizobium calcicola</name>
    <dbReference type="NCBI Taxonomy" id="1300310"/>
    <lineage>
        <taxon>Bacteria</taxon>
        <taxon>Pseudomonadati</taxon>
        <taxon>Pseudomonadota</taxon>
        <taxon>Alphaproteobacteria</taxon>
        <taxon>Hyphomicrobiales</taxon>
        <taxon>Phyllobacteriaceae</taxon>
        <taxon>Mesorhizobium</taxon>
    </lineage>
</organism>
<protein>
    <submittedName>
        <fullName evidence="2">Uncharacterized protein</fullName>
    </submittedName>
</protein>
<accession>A0ABW4WQ57</accession>
<feature type="transmembrane region" description="Helical" evidence="1">
    <location>
        <begin position="48"/>
        <end position="69"/>
    </location>
</feature>
<keyword evidence="3" id="KW-1185">Reference proteome</keyword>
<feature type="transmembrane region" description="Helical" evidence="1">
    <location>
        <begin position="75"/>
        <end position="94"/>
    </location>
</feature>
<keyword evidence="1" id="KW-1133">Transmembrane helix</keyword>
<evidence type="ECO:0000313" key="2">
    <source>
        <dbReference type="EMBL" id="MFD2057702.1"/>
    </source>
</evidence>
<proteinExistence type="predicted"/>
<name>A0ABW4WQ57_9HYPH</name>
<comment type="caution">
    <text evidence="2">The sequence shown here is derived from an EMBL/GenBank/DDBJ whole genome shotgun (WGS) entry which is preliminary data.</text>
</comment>
<keyword evidence="1" id="KW-0472">Membrane</keyword>
<dbReference type="EMBL" id="JBHUGY010000062">
    <property type="protein sequence ID" value="MFD2057702.1"/>
    <property type="molecule type" value="Genomic_DNA"/>
</dbReference>
<sequence length="96" mass="10275">MERILGWLSKPRTAQTALGVLLVIAMRSILEFFRIGGASGTQLSANQLFYIEGTLAAIIAALAVLVLHAFGRHGWATLFSGAAIVALLAWKIAVIR</sequence>
<dbReference type="RefSeq" id="WP_379025897.1">
    <property type="nucleotide sequence ID" value="NZ_JBHUGY010000062.1"/>
</dbReference>
<reference evidence="3" key="1">
    <citation type="journal article" date="2019" name="Int. J. Syst. Evol. Microbiol.">
        <title>The Global Catalogue of Microorganisms (GCM) 10K type strain sequencing project: providing services to taxonomists for standard genome sequencing and annotation.</title>
        <authorList>
            <consortium name="The Broad Institute Genomics Platform"/>
            <consortium name="The Broad Institute Genome Sequencing Center for Infectious Disease"/>
            <person name="Wu L."/>
            <person name="Ma J."/>
        </authorList>
    </citation>
    <scope>NUCLEOTIDE SEQUENCE [LARGE SCALE GENOMIC DNA]</scope>
    <source>
        <strain evidence="3">CGMCC 1.16226</strain>
    </source>
</reference>
<gene>
    <name evidence="2" type="ORF">ACFSQT_32845</name>
</gene>